<evidence type="ECO:0000256" key="1">
    <source>
        <dbReference type="SAM" id="MobiDB-lite"/>
    </source>
</evidence>
<dbReference type="EMBL" id="VCHE01000109">
    <property type="protein sequence ID" value="KAB2571175.1"/>
    <property type="molecule type" value="Genomic_DNA"/>
</dbReference>
<comment type="caution">
    <text evidence="2">The sequence shown here is derived from an EMBL/GenBank/DDBJ whole genome shotgun (WGS) entry which is preliminary data.</text>
</comment>
<feature type="region of interest" description="Disordered" evidence="1">
    <location>
        <begin position="14"/>
        <end position="99"/>
    </location>
</feature>
<evidence type="ECO:0000313" key="3">
    <source>
        <dbReference type="Proteomes" id="UP000325902"/>
    </source>
</evidence>
<keyword evidence="3" id="KW-1185">Reference proteome</keyword>
<dbReference type="Proteomes" id="UP000325902">
    <property type="component" value="Unassembled WGS sequence"/>
</dbReference>
<accession>A0A5N5D0J3</accession>
<name>A0A5N5D0J3_9PEZI</name>
<protein>
    <submittedName>
        <fullName evidence="2">Uncharacterized protein</fullName>
    </submittedName>
</protein>
<organism evidence="2 3">
    <name type="scientific">Lasiodiplodia theobromae</name>
    <dbReference type="NCBI Taxonomy" id="45133"/>
    <lineage>
        <taxon>Eukaryota</taxon>
        <taxon>Fungi</taxon>
        <taxon>Dikarya</taxon>
        <taxon>Ascomycota</taxon>
        <taxon>Pezizomycotina</taxon>
        <taxon>Dothideomycetes</taxon>
        <taxon>Dothideomycetes incertae sedis</taxon>
        <taxon>Botryosphaeriales</taxon>
        <taxon>Botryosphaeriaceae</taxon>
        <taxon>Lasiodiplodia</taxon>
    </lineage>
</organism>
<proteinExistence type="predicted"/>
<reference evidence="2 3" key="1">
    <citation type="journal article" date="2019" name="Sci. Rep.">
        <title>A multi-omics analysis of the grapevine pathogen Lasiodiplodia theobromae reveals that temperature affects the expression of virulence- and pathogenicity-related genes.</title>
        <authorList>
            <person name="Felix C."/>
            <person name="Meneses R."/>
            <person name="Goncalves M.F.M."/>
            <person name="Tilleman L."/>
            <person name="Duarte A.S."/>
            <person name="Jorrin-Novo J.V."/>
            <person name="Van de Peer Y."/>
            <person name="Deforce D."/>
            <person name="Van Nieuwerburgh F."/>
            <person name="Esteves A.C."/>
            <person name="Alves A."/>
        </authorList>
    </citation>
    <scope>NUCLEOTIDE SEQUENCE [LARGE SCALE GENOMIC DNA]</scope>
    <source>
        <strain evidence="2 3">LA-SOL3</strain>
    </source>
</reference>
<evidence type="ECO:0000313" key="2">
    <source>
        <dbReference type="EMBL" id="KAB2571175.1"/>
    </source>
</evidence>
<gene>
    <name evidence="2" type="ORF">DBV05_g10172</name>
</gene>
<dbReference type="AlphaFoldDB" id="A0A5N5D0J3"/>
<feature type="compositionally biased region" description="Polar residues" evidence="1">
    <location>
        <begin position="32"/>
        <end position="47"/>
    </location>
</feature>
<sequence>MSFLRTTSSAFSRALDNRAASGIPTCRRSGHNILSHTESISGSTIRASSSSSTTNNKNEKEKNNATMSDKIETVFTPESVARAYPPHPLRTAQRAWNRS</sequence>